<feature type="region of interest" description="Disordered" evidence="4">
    <location>
        <begin position="441"/>
        <end position="467"/>
    </location>
</feature>
<feature type="compositionally biased region" description="Polar residues" evidence="4">
    <location>
        <begin position="547"/>
        <end position="560"/>
    </location>
</feature>
<dbReference type="AlphaFoldDB" id="A0A8J9ZDE1"/>
<feature type="domain" description="LRRCT" evidence="6">
    <location>
        <begin position="260"/>
        <end position="310"/>
    </location>
</feature>
<keyword evidence="5" id="KW-0472">Membrane</keyword>
<keyword evidence="2" id="KW-0732">Signal</keyword>
<dbReference type="PANTHER" id="PTHR45712">
    <property type="entry name" value="AGAP008170-PA"/>
    <property type="match status" value="1"/>
</dbReference>
<reference evidence="7" key="1">
    <citation type="submission" date="2022-01" db="EMBL/GenBank/DDBJ databases">
        <authorList>
            <person name="Braso-Vives M."/>
        </authorList>
    </citation>
    <scope>NUCLEOTIDE SEQUENCE</scope>
</reference>
<protein>
    <submittedName>
        <fullName evidence="7">LRFN5 protein</fullName>
    </submittedName>
</protein>
<name>A0A8J9ZDE1_BRALA</name>
<dbReference type="Gene3D" id="3.80.10.10">
    <property type="entry name" value="Ribonuclease Inhibitor"/>
    <property type="match status" value="1"/>
</dbReference>
<dbReference type="Pfam" id="PF13855">
    <property type="entry name" value="LRR_8"/>
    <property type="match status" value="1"/>
</dbReference>
<evidence type="ECO:0000313" key="8">
    <source>
        <dbReference type="Proteomes" id="UP000838412"/>
    </source>
</evidence>
<evidence type="ECO:0000256" key="3">
    <source>
        <dbReference type="ARBA" id="ARBA00022737"/>
    </source>
</evidence>
<dbReference type="EMBL" id="OV696704">
    <property type="protein sequence ID" value="CAH1251355.1"/>
    <property type="molecule type" value="Genomic_DNA"/>
</dbReference>
<keyword evidence="8" id="KW-1185">Reference proteome</keyword>
<gene>
    <name evidence="7" type="primary">LRFN5</name>
    <name evidence="7" type="ORF">BLAG_LOCUS11779</name>
</gene>
<dbReference type="InterPro" id="IPR001611">
    <property type="entry name" value="Leu-rich_rpt"/>
</dbReference>
<evidence type="ECO:0000256" key="4">
    <source>
        <dbReference type="SAM" id="MobiDB-lite"/>
    </source>
</evidence>
<dbReference type="SMART" id="SM00082">
    <property type="entry name" value="LRRCT"/>
    <property type="match status" value="1"/>
</dbReference>
<dbReference type="SUPFAM" id="SSF52058">
    <property type="entry name" value="L domain-like"/>
    <property type="match status" value="1"/>
</dbReference>
<keyword evidence="1" id="KW-0433">Leucine-rich repeat</keyword>
<evidence type="ECO:0000256" key="1">
    <source>
        <dbReference type="ARBA" id="ARBA00022614"/>
    </source>
</evidence>
<feature type="transmembrane region" description="Helical" evidence="5">
    <location>
        <begin position="493"/>
        <end position="515"/>
    </location>
</feature>
<dbReference type="PANTHER" id="PTHR45712:SF29">
    <property type="entry name" value="INSULIN-LIKE GROWTH FACTOR-BINDING PROTEIN ACID LABILE SUBUNIT"/>
    <property type="match status" value="1"/>
</dbReference>
<dbReference type="SMART" id="SM00369">
    <property type="entry name" value="LRR_TYP"/>
    <property type="match status" value="6"/>
</dbReference>
<evidence type="ECO:0000259" key="6">
    <source>
        <dbReference type="SMART" id="SM00082"/>
    </source>
</evidence>
<feature type="region of interest" description="Disordered" evidence="4">
    <location>
        <begin position="542"/>
        <end position="618"/>
    </location>
</feature>
<evidence type="ECO:0000256" key="5">
    <source>
        <dbReference type="SAM" id="Phobius"/>
    </source>
</evidence>
<organism evidence="7 8">
    <name type="scientific">Branchiostoma lanceolatum</name>
    <name type="common">Common lancelet</name>
    <name type="synonym">Amphioxus lanceolatum</name>
    <dbReference type="NCBI Taxonomy" id="7740"/>
    <lineage>
        <taxon>Eukaryota</taxon>
        <taxon>Metazoa</taxon>
        <taxon>Chordata</taxon>
        <taxon>Cephalochordata</taxon>
        <taxon>Leptocardii</taxon>
        <taxon>Amphioxiformes</taxon>
        <taxon>Branchiostomatidae</taxon>
        <taxon>Branchiostoma</taxon>
    </lineage>
</organism>
<evidence type="ECO:0000313" key="7">
    <source>
        <dbReference type="EMBL" id="CAH1251355.1"/>
    </source>
</evidence>
<dbReference type="PROSITE" id="PS51450">
    <property type="entry name" value="LRR"/>
    <property type="match status" value="2"/>
</dbReference>
<proteinExistence type="predicted"/>
<keyword evidence="5" id="KW-1133">Transmembrane helix</keyword>
<dbReference type="Proteomes" id="UP000838412">
    <property type="component" value="Chromosome 19"/>
</dbReference>
<sequence>MLGLSQACPSCERLCPRRHKIGCGNPYRGQERVESCHQRVDCNVTGSNCSNQELSSCLQDGVHVLKLIGHYDSNGTLNHLPTLPMLDSLLLSGGHLRDIRNGTFATFASLRLLSLNGNSVQVVGIWFEGLEAMEKLQLSRNEIKNVKRGAFRSLENLQSLDMSHNKIRSIEAWFFEGLSSLLELDLNHNEISNVSANAFDLIPIRKRLDLSHNMLQILSPGWLQILPPRVTVHLNSNLLPTIRHETIMALRGKFVFAWDNPFRCTCALNSLKTAEGMAVLERTDNLYCNYPPHLSGKKISQVAREDMPCPIPIAKVSRTDNGTTLLCEVYWEHQPDISWVGPEGNNISASSNTSNNGITISLEHDVAPAGHSLSFGTECSSKPAQCFTLNFMGKSTYKLLMSQRALMEWTEGAYRCAITYPVGSFSVNLGLSLTNARRANHSRSLTSVDGREENENRSSRDFPGFVTSTKKMPMETSSFLLPAARQYPCMLHLIYTGMTFGSATLLVGLLLGWLIRHKRREHPDNLATRELDPHYDVIRDKDAASLPSASNKKPQRSARQTEIFHNPQYGQGNVKPDKKHTEVFDNPQYGEGDVKRRRSNTEHNDNPQYGQGNRKRRWSTSALVTYSGGLGRGALEQGCPRPEEGAKQIQDLAVLQQDLHVTGGKKSGNPCVDGYMLTRIKTEFKEFPAYEKQGCE</sequence>
<feature type="compositionally biased region" description="Basic and acidic residues" evidence="4">
    <location>
        <begin position="449"/>
        <end position="460"/>
    </location>
</feature>
<dbReference type="InterPro" id="IPR000483">
    <property type="entry name" value="Cys-rich_flank_reg_C"/>
</dbReference>
<dbReference type="InterPro" id="IPR032675">
    <property type="entry name" value="LRR_dom_sf"/>
</dbReference>
<dbReference type="InterPro" id="IPR003591">
    <property type="entry name" value="Leu-rich_rpt_typical-subtyp"/>
</dbReference>
<keyword evidence="3" id="KW-0677">Repeat</keyword>
<accession>A0A8J9ZDE1</accession>
<evidence type="ECO:0000256" key="2">
    <source>
        <dbReference type="ARBA" id="ARBA00022729"/>
    </source>
</evidence>
<keyword evidence="5" id="KW-0812">Transmembrane</keyword>
<dbReference type="Pfam" id="PF01463">
    <property type="entry name" value="LRRCT"/>
    <property type="match status" value="1"/>
</dbReference>
<dbReference type="InterPro" id="IPR050333">
    <property type="entry name" value="SLRP"/>
</dbReference>
<dbReference type="OrthoDB" id="1574204at2759"/>